<keyword evidence="2" id="KW-0479">Metal-binding</keyword>
<dbReference type="PANTHER" id="PTHR30001">
    <property type="entry name" value="RIBONUCLEASE"/>
    <property type="match status" value="1"/>
</dbReference>
<dbReference type="Pfam" id="PF10150">
    <property type="entry name" value="RNase_E_G"/>
    <property type="match status" value="1"/>
</dbReference>
<feature type="domain" description="S1 motif" evidence="6">
    <location>
        <begin position="47"/>
        <end position="113"/>
    </location>
</feature>
<dbReference type="GO" id="GO:0046872">
    <property type="term" value="F:metal ion binding"/>
    <property type="evidence" value="ECO:0007669"/>
    <property type="project" value="UniProtKB-KW"/>
</dbReference>
<dbReference type="AlphaFoldDB" id="A0A5D8QEG2"/>
<dbReference type="InterPro" id="IPR003029">
    <property type="entry name" value="S1_domain"/>
</dbReference>
<keyword evidence="3" id="KW-0378">Hydrolase</keyword>
<evidence type="ECO:0000256" key="1">
    <source>
        <dbReference type="ARBA" id="ARBA00001946"/>
    </source>
</evidence>
<dbReference type="Proteomes" id="UP000322976">
    <property type="component" value="Unassembled WGS sequence"/>
</dbReference>
<dbReference type="InterPro" id="IPR012340">
    <property type="entry name" value="NA-bd_OB-fold"/>
</dbReference>
<proteinExistence type="predicted"/>
<evidence type="ECO:0000256" key="2">
    <source>
        <dbReference type="ARBA" id="ARBA00022723"/>
    </source>
</evidence>
<reference evidence="7 8" key="1">
    <citation type="submission" date="2019-08" db="EMBL/GenBank/DDBJ databases">
        <title>Calorimonas adulescens gen. nov., sp. nov., an anaerobic thermophilic bacterium from Sakhalin hot spring.</title>
        <authorList>
            <person name="Khomyakova M.A."/>
            <person name="Merkel A.Y."/>
            <person name="Novikov A."/>
            <person name="Bonch-Osmolovskaya E.A."/>
            <person name="Slobodkin A.I."/>
        </authorList>
    </citation>
    <scope>NUCLEOTIDE SEQUENCE [LARGE SCALE GENOMIC DNA]</scope>
    <source>
        <strain evidence="7 8">A05MB</strain>
    </source>
</reference>
<dbReference type="Gene3D" id="2.40.50.140">
    <property type="entry name" value="Nucleic acid-binding proteins"/>
    <property type="match status" value="1"/>
</dbReference>
<keyword evidence="8" id="KW-1185">Reference proteome</keyword>
<dbReference type="CDD" id="cd04453">
    <property type="entry name" value="S1_RNase_E"/>
    <property type="match status" value="1"/>
</dbReference>
<evidence type="ECO:0000313" key="7">
    <source>
        <dbReference type="EMBL" id="TZE82236.1"/>
    </source>
</evidence>
<evidence type="ECO:0000259" key="6">
    <source>
        <dbReference type="SMART" id="SM00316"/>
    </source>
</evidence>
<dbReference type="GO" id="GO:0004540">
    <property type="term" value="F:RNA nuclease activity"/>
    <property type="evidence" value="ECO:0007669"/>
    <property type="project" value="InterPro"/>
</dbReference>
<dbReference type="SUPFAM" id="SSF50249">
    <property type="entry name" value="Nucleic acid-binding proteins"/>
    <property type="match status" value="1"/>
</dbReference>
<dbReference type="PANTHER" id="PTHR30001:SF0">
    <property type="entry name" value="RIBONUCLEASE G"/>
    <property type="match status" value="1"/>
</dbReference>
<keyword evidence="5" id="KW-0694">RNA-binding</keyword>
<dbReference type="EMBL" id="VTPS01000007">
    <property type="protein sequence ID" value="TZE82236.1"/>
    <property type="molecule type" value="Genomic_DNA"/>
</dbReference>
<name>A0A5D8QEG2_9THEO</name>
<dbReference type="SMART" id="SM00316">
    <property type="entry name" value="S1"/>
    <property type="match status" value="1"/>
</dbReference>
<evidence type="ECO:0000313" key="8">
    <source>
        <dbReference type="Proteomes" id="UP000322976"/>
    </source>
</evidence>
<dbReference type="GO" id="GO:0016787">
    <property type="term" value="F:hydrolase activity"/>
    <property type="evidence" value="ECO:0007669"/>
    <property type="project" value="UniProtKB-KW"/>
</dbReference>
<dbReference type="GO" id="GO:0003723">
    <property type="term" value="F:RNA binding"/>
    <property type="evidence" value="ECO:0007669"/>
    <property type="project" value="UniProtKB-KW"/>
</dbReference>
<keyword evidence="4" id="KW-0460">Magnesium</keyword>
<evidence type="ECO:0000256" key="3">
    <source>
        <dbReference type="ARBA" id="ARBA00022801"/>
    </source>
</evidence>
<evidence type="ECO:0000256" key="5">
    <source>
        <dbReference type="ARBA" id="ARBA00022884"/>
    </source>
</evidence>
<organism evidence="7 8">
    <name type="scientific">Calorimonas adulescens</name>
    <dbReference type="NCBI Taxonomy" id="2606906"/>
    <lineage>
        <taxon>Bacteria</taxon>
        <taxon>Bacillati</taxon>
        <taxon>Bacillota</taxon>
        <taxon>Clostridia</taxon>
        <taxon>Thermoanaerobacterales</taxon>
        <taxon>Thermoanaerobacteraceae</taxon>
        <taxon>Calorimonas</taxon>
    </lineage>
</organism>
<sequence>MRKKIHQCGKVLLMNRLIIDSYTGQRRIALTENEEVLEFKVEPAGRLVGNIYKGRVVNIVPGLEAAFVDIGYKKNAYLPLKKDDMKKITPGGFVIVQVTKESIGKKGPKLTMDITLPGRYIVLMPFTNNIGISHRIDSEEGKRELRDKARQLKPENMGIIMRTNAADIPVDELQYDLKKLLDTWTEILNTYELFTVPVPLYKNTNMLESILRDMVTPGVDEIIVNSTEDFEYLHSYMSVEMPMYLPKLKLNSDPNIFKSLGIEDSIENIFMRKINLKSGGYIVIDTTEALTAIDVNSGKFTGQDTLEETVYAINLEAATEIVRQIRLRDIGGIIIIDFIDMISEDNKKALIEYIKELVKKDRVKTNVVDITALGLVEITRKKEKETNDSYFVNQCPYCHGRGWVFTEEYLISKIKRDIIRLAGDISDMAMVVELNPYLRETFTDGNAFLIDLKNISNSEIIIKDNRNLPLDGYKVYPVEA</sequence>
<dbReference type="GO" id="GO:0005737">
    <property type="term" value="C:cytoplasm"/>
    <property type="evidence" value="ECO:0007669"/>
    <property type="project" value="TreeGrafter"/>
</dbReference>
<dbReference type="InterPro" id="IPR019307">
    <property type="entry name" value="RNA-bd_AU-1/RNase_E/G"/>
</dbReference>
<dbReference type="GO" id="GO:0006364">
    <property type="term" value="P:rRNA processing"/>
    <property type="evidence" value="ECO:0007669"/>
    <property type="project" value="TreeGrafter"/>
</dbReference>
<protein>
    <submittedName>
        <fullName evidence="7">Rne/Rng family ribonuclease</fullName>
    </submittedName>
</protein>
<comment type="cofactor">
    <cofactor evidence="1">
        <name>Mg(2+)</name>
        <dbReference type="ChEBI" id="CHEBI:18420"/>
    </cofactor>
</comment>
<accession>A0A5D8QEG2</accession>
<dbReference type="InterPro" id="IPR004659">
    <property type="entry name" value="RNase_E/G"/>
</dbReference>
<gene>
    <name evidence="7" type="ORF">FWJ32_05615</name>
</gene>
<evidence type="ECO:0000256" key="4">
    <source>
        <dbReference type="ARBA" id="ARBA00022842"/>
    </source>
</evidence>
<dbReference type="NCBIfam" id="TIGR00757">
    <property type="entry name" value="RNaseEG"/>
    <property type="match status" value="1"/>
</dbReference>
<comment type="caution">
    <text evidence="7">The sequence shown here is derived from an EMBL/GenBank/DDBJ whole genome shotgun (WGS) entry which is preliminary data.</text>
</comment>